<dbReference type="SMART" id="SM00829">
    <property type="entry name" value="PKS_ER"/>
    <property type="match status" value="1"/>
</dbReference>
<dbReference type="InterPro" id="IPR020843">
    <property type="entry name" value="ER"/>
</dbReference>
<dbReference type="Proteomes" id="UP000243745">
    <property type="component" value="Unassembled WGS sequence"/>
</dbReference>
<dbReference type="InterPro" id="IPR052733">
    <property type="entry name" value="Chloroplast_QOR"/>
</dbReference>
<dbReference type="RefSeq" id="WP_093143233.1">
    <property type="nucleotide sequence ID" value="NZ_FOXF01000047.1"/>
</dbReference>
<dbReference type="Gene3D" id="3.40.50.720">
    <property type="entry name" value="NAD(P)-binding Rossmann-like Domain"/>
    <property type="match status" value="1"/>
</dbReference>
<dbReference type="InterPro" id="IPR036291">
    <property type="entry name" value="NAD(P)-bd_dom_sf"/>
</dbReference>
<dbReference type="Pfam" id="PF13602">
    <property type="entry name" value="ADH_zinc_N_2"/>
    <property type="match status" value="1"/>
</dbReference>
<dbReference type="Gene3D" id="3.90.180.10">
    <property type="entry name" value="Medium-chain alcohol dehydrogenases, catalytic domain"/>
    <property type="match status" value="1"/>
</dbReference>
<accession>A0A662ZJ90</accession>
<dbReference type="PANTHER" id="PTHR44013">
    <property type="entry name" value="ZINC-TYPE ALCOHOL DEHYDROGENASE-LIKE PROTEIN C16A3.02C"/>
    <property type="match status" value="1"/>
</dbReference>
<protein>
    <submittedName>
        <fullName evidence="2">NADPH2:quinone reductase</fullName>
    </submittedName>
</protein>
<feature type="domain" description="Enoyl reductase (ER)" evidence="1">
    <location>
        <begin position="10"/>
        <end position="313"/>
    </location>
</feature>
<dbReference type="PANTHER" id="PTHR44013:SF1">
    <property type="entry name" value="ZINC-TYPE ALCOHOL DEHYDROGENASE-LIKE PROTEIN C16A3.02C"/>
    <property type="match status" value="1"/>
</dbReference>
<reference evidence="2 3" key="1">
    <citation type="submission" date="2016-10" db="EMBL/GenBank/DDBJ databases">
        <authorList>
            <person name="Varghese N."/>
            <person name="Submissions S."/>
        </authorList>
    </citation>
    <scope>NUCLEOTIDE SEQUENCE [LARGE SCALE GENOMIC DNA]</scope>
    <source>
        <strain evidence="2 3">DSM 1361</strain>
    </source>
</reference>
<dbReference type="SUPFAM" id="SSF50129">
    <property type="entry name" value="GroES-like"/>
    <property type="match status" value="1"/>
</dbReference>
<sequence>MSALELCAYGGVENLVFNDSTEVTSPKKDEVQVKILAAGVNVIDTKIRLGTSFAAKTRGERFPWVIGFDMSGEVVKVPKDCEDFQKGDKVCGLVGFPLNGGAYSSLNNFQASELIKIPEGCGIKVAGALPLAGLTAYQALFDIGHLQPEQTVIISAAAGGVGHLAVQLAKNAGARVLGICSKENHQFVKDLGADGVAEYDHEECLKWQSEADLFIDLVGGQSAINNLSLLKLNATMVSVPTVTYQAVRLAATDMSINVAGMVVKQNKAQLKKMLDMIADGDLKVHISESFFLKDGAKAHAVIGGGHTIGKLILLPNGIVREVKV</sequence>
<dbReference type="Pfam" id="PF08240">
    <property type="entry name" value="ADH_N"/>
    <property type="match status" value="1"/>
</dbReference>
<keyword evidence="3" id="KW-1185">Reference proteome</keyword>
<evidence type="ECO:0000313" key="2">
    <source>
        <dbReference type="EMBL" id="SFP63964.1"/>
    </source>
</evidence>
<dbReference type="AlphaFoldDB" id="A0A662ZJ90"/>
<gene>
    <name evidence="2" type="ORF">SAMN02910344_01938</name>
</gene>
<dbReference type="OrthoDB" id="9785812at2"/>
<proteinExistence type="predicted"/>
<dbReference type="CDD" id="cd05289">
    <property type="entry name" value="MDR_like_2"/>
    <property type="match status" value="1"/>
</dbReference>
<dbReference type="InterPro" id="IPR011032">
    <property type="entry name" value="GroES-like_sf"/>
</dbReference>
<name>A0A662ZJ90_9GAMM</name>
<evidence type="ECO:0000259" key="1">
    <source>
        <dbReference type="SMART" id="SM00829"/>
    </source>
</evidence>
<dbReference type="GO" id="GO:0016491">
    <property type="term" value="F:oxidoreductase activity"/>
    <property type="evidence" value="ECO:0007669"/>
    <property type="project" value="InterPro"/>
</dbReference>
<organism evidence="2 3">
    <name type="scientific">Ruminobacter amylophilus</name>
    <dbReference type="NCBI Taxonomy" id="867"/>
    <lineage>
        <taxon>Bacteria</taxon>
        <taxon>Pseudomonadati</taxon>
        <taxon>Pseudomonadota</taxon>
        <taxon>Gammaproteobacteria</taxon>
        <taxon>Aeromonadales</taxon>
        <taxon>Succinivibrionaceae</taxon>
        <taxon>Ruminobacter</taxon>
    </lineage>
</organism>
<dbReference type="SUPFAM" id="SSF51735">
    <property type="entry name" value="NAD(P)-binding Rossmann-fold domains"/>
    <property type="match status" value="1"/>
</dbReference>
<dbReference type="InterPro" id="IPR013154">
    <property type="entry name" value="ADH-like_N"/>
</dbReference>
<evidence type="ECO:0000313" key="3">
    <source>
        <dbReference type="Proteomes" id="UP000243745"/>
    </source>
</evidence>
<dbReference type="EMBL" id="FOXF01000047">
    <property type="protein sequence ID" value="SFP63964.1"/>
    <property type="molecule type" value="Genomic_DNA"/>
</dbReference>